<protein>
    <recommendedName>
        <fullName evidence="3">AMP-dependent synthetase/ligase domain-containing protein</fullName>
    </recommendedName>
</protein>
<dbReference type="Gene3D" id="3.40.50.12780">
    <property type="entry name" value="N-terminal domain of ligase-like"/>
    <property type="match status" value="1"/>
</dbReference>
<dbReference type="Proteomes" id="UP001645038">
    <property type="component" value="Unassembled WGS sequence"/>
</dbReference>
<evidence type="ECO:0000313" key="2">
    <source>
        <dbReference type="Proteomes" id="UP001645038"/>
    </source>
</evidence>
<evidence type="ECO:0000313" key="1">
    <source>
        <dbReference type="EMBL" id="MBE0464933.1"/>
    </source>
</evidence>
<dbReference type="RefSeq" id="WP_192539378.1">
    <property type="nucleotide sequence ID" value="NZ_RRZB01000051.1"/>
</dbReference>
<keyword evidence="2" id="KW-1185">Reference proteome</keyword>
<dbReference type="EMBL" id="RRZB01000051">
    <property type="protein sequence ID" value="MBE0464933.1"/>
    <property type="molecule type" value="Genomic_DNA"/>
</dbReference>
<organism evidence="1 2">
    <name type="scientific">Halomonas colorata</name>
    <dbReference type="NCBI Taxonomy" id="2742615"/>
    <lineage>
        <taxon>Bacteria</taxon>
        <taxon>Pseudomonadati</taxon>
        <taxon>Pseudomonadota</taxon>
        <taxon>Gammaproteobacteria</taxon>
        <taxon>Oceanospirillales</taxon>
        <taxon>Halomonadaceae</taxon>
        <taxon>Halomonas</taxon>
    </lineage>
</organism>
<reference evidence="1 2" key="1">
    <citation type="submission" date="2020-07" db="EMBL/GenBank/DDBJ databases">
        <title>Halophilic bacteria isolated from french cheeses.</title>
        <authorList>
            <person name="Kothe C.I."/>
            <person name="Farah-Kraiem B."/>
            <person name="Renault P."/>
            <person name="Dridi B."/>
        </authorList>
    </citation>
    <scope>NUCLEOTIDE SEQUENCE [LARGE SCALE GENOMIC DNA]</scope>
    <source>
        <strain evidence="1 2">FME20</strain>
    </source>
</reference>
<sequence length="252" mass="27096">MAVTSPDAESPVVTFISLTQLPWRAAFARHESLPSHWVCGASLASHIDAWHHWLADKPTGRWLLCQQQPVAFCAALIALWESGRVAVLPADDRPETLSRLASEVDGILPDAPKPQLPQSAETRPRVAPLDPSATAVVLSTSGSTGNPVQLAKRFDQLEAELSAHARLWPLADSGVISQVSHQHIYGLLTGILHPLCTGAPFCGGKSRYPEALMARLQEADAAGLHPVVVSSPAQLSRLPEHLPWHAANPDFS</sequence>
<name>A0ABR9G1Z1_9GAMM</name>
<accession>A0ABR9G1Z1</accession>
<dbReference type="SUPFAM" id="SSF56801">
    <property type="entry name" value="Acetyl-CoA synthetase-like"/>
    <property type="match status" value="1"/>
</dbReference>
<gene>
    <name evidence="1" type="ORF">EI547_15945</name>
</gene>
<proteinExistence type="predicted"/>
<comment type="caution">
    <text evidence="1">The sequence shown here is derived from an EMBL/GenBank/DDBJ whole genome shotgun (WGS) entry which is preliminary data.</text>
</comment>
<evidence type="ECO:0008006" key="3">
    <source>
        <dbReference type="Google" id="ProtNLM"/>
    </source>
</evidence>
<dbReference type="InterPro" id="IPR042099">
    <property type="entry name" value="ANL_N_sf"/>
</dbReference>